<dbReference type="GO" id="GO:0019878">
    <property type="term" value="P:lysine biosynthetic process via aminoadipic acid"/>
    <property type="evidence" value="ECO:0007669"/>
    <property type="project" value="TreeGrafter"/>
</dbReference>
<evidence type="ECO:0000259" key="9">
    <source>
        <dbReference type="Pfam" id="PF01648"/>
    </source>
</evidence>
<evidence type="ECO:0000256" key="5">
    <source>
        <dbReference type="ARBA" id="ARBA00030484"/>
    </source>
</evidence>
<proteinExistence type="inferred from homology"/>
<evidence type="ECO:0000259" key="10">
    <source>
        <dbReference type="Pfam" id="PF22624"/>
    </source>
</evidence>
<evidence type="ECO:0000256" key="6">
    <source>
        <dbReference type="ARBA" id="ARBA00033443"/>
    </source>
</evidence>
<evidence type="ECO:0000256" key="2">
    <source>
        <dbReference type="ARBA" id="ARBA00013172"/>
    </source>
</evidence>
<dbReference type="PANTHER" id="PTHR12215:SF10">
    <property type="entry name" value="L-AMINOADIPATE-SEMIALDEHYDE DEHYDROGENASE-PHOSPHOPANTETHEINYL TRANSFERASE"/>
    <property type="match status" value="1"/>
</dbReference>
<dbReference type="EMBL" id="KE125125">
    <property type="protein sequence ID" value="EPB71260.1"/>
    <property type="molecule type" value="Genomic_DNA"/>
</dbReference>
<dbReference type="Pfam" id="PF01648">
    <property type="entry name" value="ACPS"/>
    <property type="match status" value="1"/>
</dbReference>
<sequence>MLPLQSERSGQSLQAGLDKLEDVLSEGFNGFLALGCFFGGAVDLHLANFRNLCNCITLYMKGLLRERLLSIMSKTRKRRHASEACASFESLFRRALQCLPNEDVQTQRRFRFRDDSLACVVGRLMIRQAARTVHALPWHMIEIGRLDRGKPYLANPNVCLNFNVSHQGDLVVLASSENEKIGVDVMRSDDSRGSSALEHIERMSGLFTEGELRMMRSAGSEQEKWRDFYRIWCLKESVLKATGTGLVNDLRTLDFHTTDEKHYPGCFITSTTWSENGVRQNNWLFEESFVNENHCVAVARILPEGEDVVSKREQTQKEKNFFSFVSLEHLLYGSSVVNPIEDGAASEFAEYSRKSKKTWYVEDNLNILRATKKASLNVTT</sequence>
<evidence type="ECO:0000256" key="7">
    <source>
        <dbReference type="ARBA" id="ARBA00048641"/>
    </source>
</evidence>
<evidence type="ECO:0000256" key="4">
    <source>
        <dbReference type="ARBA" id="ARBA00022679"/>
    </source>
</evidence>
<evidence type="ECO:0000256" key="1">
    <source>
        <dbReference type="ARBA" id="ARBA00006195"/>
    </source>
</evidence>
<feature type="domain" description="4'-phosphopantetheinyl transferase N-terminal" evidence="10">
    <location>
        <begin position="90"/>
        <end position="177"/>
    </location>
</feature>
<dbReference type="InterPro" id="IPR008278">
    <property type="entry name" value="4-PPantetheinyl_Trfase_dom"/>
</dbReference>
<evidence type="ECO:0000256" key="3">
    <source>
        <dbReference type="ARBA" id="ARBA00016301"/>
    </source>
</evidence>
<comment type="similarity">
    <text evidence="1">Belongs to the P-Pant transferase superfamily. AcpS family.</text>
</comment>
<name>A0A0D6LGS6_9BILA</name>
<reference evidence="11 12" key="1">
    <citation type="submission" date="2013-05" db="EMBL/GenBank/DDBJ databases">
        <title>Draft genome of the parasitic nematode Anyclostoma ceylanicum.</title>
        <authorList>
            <person name="Mitreva M."/>
        </authorList>
    </citation>
    <scope>NUCLEOTIDE SEQUENCE [LARGE SCALE GENOMIC DNA]</scope>
</reference>
<dbReference type="Gene3D" id="3.90.470.20">
    <property type="entry name" value="4'-phosphopantetheinyl transferase domain"/>
    <property type="match status" value="2"/>
</dbReference>
<dbReference type="FunFam" id="3.90.470.20:FF:000003">
    <property type="entry name" value="L-aminoadipate-semialdehyde dehydrogenase-phosphopantetheinyl transferase"/>
    <property type="match status" value="1"/>
</dbReference>
<dbReference type="AlphaFoldDB" id="A0A0D6LGS6"/>
<dbReference type="GO" id="GO:0005829">
    <property type="term" value="C:cytosol"/>
    <property type="evidence" value="ECO:0007669"/>
    <property type="project" value="TreeGrafter"/>
</dbReference>
<dbReference type="PANTHER" id="PTHR12215">
    <property type="entry name" value="PHOSPHOPANTETHEINE TRANSFERASE"/>
    <property type="match status" value="1"/>
</dbReference>
<evidence type="ECO:0000256" key="8">
    <source>
        <dbReference type="ARBA" id="ARBA00048794"/>
    </source>
</evidence>
<dbReference type="SUPFAM" id="SSF56214">
    <property type="entry name" value="4'-phosphopantetheinyl transferase"/>
    <property type="match status" value="2"/>
</dbReference>
<comment type="catalytic activity">
    <reaction evidence="8">
        <text>apo-[ACP] + acetyl-CoA = acetyl-[ACP] + adenosine 3',5'-bisphosphate + H(+)</text>
        <dbReference type="Rhea" id="RHEA:46564"/>
        <dbReference type="Rhea" id="RHEA-COMP:9621"/>
        <dbReference type="Rhea" id="RHEA-COMP:9690"/>
        <dbReference type="ChEBI" id="CHEBI:15378"/>
        <dbReference type="ChEBI" id="CHEBI:29999"/>
        <dbReference type="ChEBI" id="CHEBI:57288"/>
        <dbReference type="ChEBI" id="CHEBI:58343"/>
        <dbReference type="ChEBI" id="CHEBI:78446"/>
    </reaction>
    <physiologicalReaction direction="left-to-right" evidence="8">
        <dbReference type="Rhea" id="RHEA:46565"/>
    </physiologicalReaction>
</comment>
<feature type="domain" description="4'-phosphopantetheinyl transferase" evidence="9">
    <location>
        <begin position="181"/>
        <end position="266"/>
    </location>
</feature>
<evidence type="ECO:0000313" key="12">
    <source>
        <dbReference type="Proteomes" id="UP000054495"/>
    </source>
</evidence>
<dbReference type="InterPro" id="IPR055066">
    <property type="entry name" value="AASDHPPT_N"/>
</dbReference>
<dbReference type="GO" id="GO:0000287">
    <property type="term" value="F:magnesium ion binding"/>
    <property type="evidence" value="ECO:0007669"/>
    <property type="project" value="InterPro"/>
</dbReference>
<gene>
    <name evidence="11" type="ORF">ANCCEY_09656</name>
</gene>
<dbReference type="GO" id="GO:0008897">
    <property type="term" value="F:holo-[acyl-carrier-protein] synthase activity"/>
    <property type="evidence" value="ECO:0007669"/>
    <property type="project" value="UniProtKB-EC"/>
</dbReference>
<dbReference type="InterPro" id="IPR050559">
    <property type="entry name" value="P-Pant_transferase_sf"/>
</dbReference>
<dbReference type="InterPro" id="IPR037143">
    <property type="entry name" value="4-PPantetheinyl_Trfase_dom_sf"/>
</dbReference>
<dbReference type="EC" id="2.7.8.7" evidence="2"/>
<comment type="catalytic activity">
    <reaction evidence="7">
        <text>apo-[ACP] + CoA = holo-[ACP] + adenosine 3',5'-bisphosphate + H(+)</text>
        <dbReference type="Rhea" id="RHEA:12068"/>
        <dbReference type="Rhea" id="RHEA-COMP:9685"/>
        <dbReference type="Rhea" id="RHEA-COMP:9690"/>
        <dbReference type="ChEBI" id="CHEBI:15378"/>
        <dbReference type="ChEBI" id="CHEBI:29999"/>
        <dbReference type="ChEBI" id="CHEBI:57287"/>
        <dbReference type="ChEBI" id="CHEBI:58343"/>
        <dbReference type="ChEBI" id="CHEBI:64479"/>
        <dbReference type="EC" id="2.7.8.7"/>
    </reaction>
    <physiologicalReaction direction="left-to-right" evidence="7">
        <dbReference type="Rhea" id="RHEA:12069"/>
    </physiologicalReaction>
</comment>
<accession>A0A0D6LGS6</accession>
<protein>
    <recommendedName>
        <fullName evidence="3">L-aminoadipate-semialdehyde dehydrogenase-phosphopantetheinyl transferase</fullName>
        <ecNumber evidence="2">2.7.8.7</ecNumber>
    </recommendedName>
    <alternativeName>
        <fullName evidence="5">4'-phosphopantetheinyl transferase</fullName>
    </alternativeName>
    <alternativeName>
        <fullName evidence="6">Alpha-aminoadipic semialdehyde dehydrogenase-phosphopantetheinyl transferase</fullName>
    </alternativeName>
</protein>
<dbReference type="Proteomes" id="UP000054495">
    <property type="component" value="Unassembled WGS sequence"/>
</dbReference>
<organism evidence="11 12">
    <name type="scientific">Ancylostoma ceylanicum</name>
    <dbReference type="NCBI Taxonomy" id="53326"/>
    <lineage>
        <taxon>Eukaryota</taxon>
        <taxon>Metazoa</taxon>
        <taxon>Ecdysozoa</taxon>
        <taxon>Nematoda</taxon>
        <taxon>Chromadorea</taxon>
        <taxon>Rhabditida</taxon>
        <taxon>Rhabditina</taxon>
        <taxon>Rhabditomorpha</taxon>
        <taxon>Strongyloidea</taxon>
        <taxon>Ancylostomatidae</taxon>
        <taxon>Ancylostomatinae</taxon>
        <taxon>Ancylostoma</taxon>
    </lineage>
</organism>
<keyword evidence="4 11" id="KW-0808">Transferase</keyword>
<dbReference type="Pfam" id="PF22624">
    <property type="entry name" value="AASDHPPT_N"/>
    <property type="match status" value="1"/>
</dbReference>
<evidence type="ECO:0000313" key="11">
    <source>
        <dbReference type="EMBL" id="EPB71260.1"/>
    </source>
</evidence>
<keyword evidence="12" id="KW-1185">Reference proteome</keyword>